<protein>
    <recommendedName>
        <fullName evidence="6">CCDC113/CCDC96 coiled-coil domain-containing protein</fullName>
    </recommendedName>
</protein>
<dbReference type="Proteomes" id="UP000281549">
    <property type="component" value="Unassembled WGS sequence"/>
</dbReference>
<name>A0A4P9YK03_ROZAC</name>
<evidence type="ECO:0000313" key="7">
    <source>
        <dbReference type="EMBL" id="RKP19748.1"/>
    </source>
</evidence>
<organism evidence="7 8">
    <name type="scientific">Rozella allomycis (strain CSF55)</name>
    <dbReference type="NCBI Taxonomy" id="988480"/>
    <lineage>
        <taxon>Eukaryota</taxon>
        <taxon>Fungi</taxon>
        <taxon>Fungi incertae sedis</taxon>
        <taxon>Cryptomycota</taxon>
        <taxon>Cryptomycota incertae sedis</taxon>
        <taxon>Rozella</taxon>
    </lineage>
</organism>
<keyword evidence="3" id="KW-0966">Cell projection</keyword>
<feature type="compositionally biased region" description="Acidic residues" evidence="5">
    <location>
        <begin position="25"/>
        <end position="39"/>
    </location>
</feature>
<proteinExistence type="predicted"/>
<dbReference type="InterPro" id="IPR025254">
    <property type="entry name" value="CCDC113/CCDC96_CC"/>
</dbReference>
<dbReference type="PANTHER" id="PTHR15654:SF1">
    <property type="entry name" value="COILED-COIL DOMAIN-CONTAINING PROTEIN 96"/>
    <property type="match status" value="1"/>
</dbReference>
<feature type="coiled-coil region" evidence="4">
    <location>
        <begin position="452"/>
        <end position="500"/>
    </location>
</feature>
<dbReference type="EMBL" id="ML005168">
    <property type="protein sequence ID" value="RKP19748.1"/>
    <property type="molecule type" value="Genomic_DNA"/>
</dbReference>
<evidence type="ECO:0000256" key="4">
    <source>
        <dbReference type="SAM" id="Coils"/>
    </source>
</evidence>
<feature type="coiled-coil region" evidence="4">
    <location>
        <begin position="327"/>
        <end position="425"/>
    </location>
</feature>
<sequence>MEEQDPANSNLVDLSSAEIPIPIENQEEVQEEVKEEDNEIAQSEQDKHNSAETKPPTGISSNLELRDTNISVSKTVSEEDIDHFHKMASYAKVDPSKRGYDSFTLKEALNQVSSLNDLASLPSLQELYNLVRAKSASQIQKEKEEQEVAEKKIKEVEEENNRKMKIEEQDRLLKMRVDKDELLNRFQTLLDRRDKAKLKNSSLQHRLGEYFKRKRADESNRDSDRSGSDWDQRYANNLQTLAELRIKFDQIASSNNKVVVDLKQELETKRAETEGYEKDFLRARKNALCSSENGRTGKKLPPKEVIEALELADSKKTQEVVAIRLEYIKLKNKIKRQEQILKQREDLGEGLHLIDFEQLKIENQAYNEKIEERNEEILKLKRKITVIVQILTHIKEKLNYIEGDNERRNADLQVLDSKANELKDRLPILKMKRDSLRAHNTLLRQKNGLLGNRDLLRDYENKKDNCEKLQKDVKQLKDNYEFLTSKHNEVKRQIQKIQIKHRVGNFGLLQSV</sequence>
<accession>A0A4P9YK03</accession>
<comment type="subcellular location">
    <subcellularLocation>
        <location evidence="1">Cell projection</location>
        <location evidence="1">Cilium</location>
    </subcellularLocation>
</comment>
<feature type="domain" description="CCDC113/CCDC96 coiled-coil" evidence="6">
    <location>
        <begin position="315"/>
        <end position="486"/>
    </location>
</feature>
<feature type="region of interest" description="Disordered" evidence="5">
    <location>
        <begin position="1"/>
        <end position="71"/>
    </location>
</feature>
<dbReference type="GO" id="GO:0060271">
    <property type="term" value="P:cilium assembly"/>
    <property type="evidence" value="ECO:0007669"/>
    <property type="project" value="TreeGrafter"/>
</dbReference>
<dbReference type="PANTHER" id="PTHR15654">
    <property type="entry name" value="COILED-COIL DOMAIN-CONTAINING PROTEIN 113-RELATED"/>
    <property type="match status" value="1"/>
</dbReference>
<keyword evidence="2 4" id="KW-0175">Coiled coil</keyword>
<dbReference type="Pfam" id="PF13870">
    <property type="entry name" value="CCDC113_CCDC96_CC"/>
    <property type="match status" value="1"/>
</dbReference>
<evidence type="ECO:0000256" key="1">
    <source>
        <dbReference type="ARBA" id="ARBA00004138"/>
    </source>
</evidence>
<feature type="compositionally biased region" description="Polar residues" evidence="5">
    <location>
        <begin position="1"/>
        <end position="13"/>
    </location>
</feature>
<feature type="compositionally biased region" description="Polar residues" evidence="5">
    <location>
        <begin position="58"/>
        <end position="71"/>
    </location>
</feature>
<dbReference type="GO" id="GO:0036064">
    <property type="term" value="C:ciliary basal body"/>
    <property type="evidence" value="ECO:0007669"/>
    <property type="project" value="TreeGrafter"/>
</dbReference>
<evidence type="ECO:0000259" key="6">
    <source>
        <dbReference type="Pfam" id="PF13870"/>
    </source>
</evidence>
<evidence type="ECO:0000256" key="5">
    <source>
        <dbReference type="SAM" id="MobiDB-lite"/>
    </source>
</evidence>
<feature type="coiled-coil region" evidence="4">
    <location>
        <begin position="139"/>
        <end position="199"/>
    </location>
</feature>
<dbReference type="InterPro" id="IPR051885">
    <property type="entry name" value="CC_CF"/>
</dbReference>
<dbReference type="AlphaFoldDB" id="A0A4P9YK03"/>
<evidence type="ECO:0000313" key="8">
    <source>
        <dbReference type="Proteomes" id="UP000281549"/>
    </source>
</evidence>
<reference evidence="8" key="1">
    <citation type="journal article" date="2018" name="Nat. Microbiol.">
        <title>Leveraging single-cell genomics to expand the fungal tree of life.</title>
        <authorList>
            <person name="Ahrendt S.R."/>
            <person name="Quandt C.A."/>
            <person name="Ciobanu D."/>
            <person name="Clum A."/>
            <person name="Salamov A."/>
            <person name="Andreopoulos B."/>
            <person name="Cheng J.F."/>
            <person name="Woyke T."/>
            <person name="Pelin A."/>
            <person name="Henrissat B."/>
            <person name="Reynolds N.K."/>
            <person name="Benny G.L."/>
            <person name="Smith M.E."/>
            <person name="James T.Y."/>
            <person name="Grigoriev I.V."/>
        </authorList>
    </citation>
    <scope>NUCLEOTIDE SEQUENCE [LARGE SCALE GENOMIC DNA]</scope>
    <source>
        <strain evidence="8">CSF55</strain>
    </source>
</reference>
<evidence type="ECO:0000256" key="3">
    <source>
        <dbReference type="ARBA" id="ARBA00023273"/>
    </source>
</evidence>
<gene>
    <name evidence="7" type="ORF">ROZALSC1DRAFT_28688</name>
</gene>
<dbReference type="GO" id="GO:0005930">
    <property type="term" value="C:axoneme"/>
    <property type="evidence" value="ECO:0007669"/>
    <property type="project" value="TreeGrafter"/>
</dbReference>
<evidence type="ECO:0000256" key="2">
    <source>
        <dbReference type="ARBA" id="ARBA00023054"/>
    </source>
</evidence>